<dbReference type="Proteomes" id="UP001219518">
    <property type="component" value="Unassembled WGS sequence"/>
</dbReference>
<dbReference type="PANTHER" id="PTHR12241:SF162">
    <property type="entry name" value="TUBULIN MONOGLUTAMYLASE TTLL4"/>
    <property type="match status" value="1"/>
</dbReference>
<reference evidence="5" key="1">
    <citation type="submission" date="2021-07" db="EMBL/GenBank/DDBJ databases">
        <authorList>
            <person name="Catto M.A."/>
            <person name="Jacobson A."/>
            <person name="Kennedy G."/>
            <person name="Labadie P."/>
            <person name="Hunt B.G."/>
            <person name="Srinivasan R."/>
        </authorList>
    </citation>
    <scope>NUCLEOTIDE SEQUENCE</scope>
    <source>
        <strain evidence="5">PL_HMW_Pooled</strain>
        <tissue evidence="5">Head</tissue>
    </source>
</reference>
<feature type="compositionally biased region" description="Low complexity" evidence="4">
    <location>
        <begin position="239"/>
        <end position="251"/>
    </location>
</feature>
<accession>A0AAE1HLQ3</accession>
<evidence type="ECO:0000313" key="6">
    <source>
        <dbReference type="Proteomes" id="UP001219518"/>
    </source>
</evidence>
<feature type="compositionally biased region" description="Basic and acidic residues" evidence="4">
    <location>
        <begin position="190"/>
        <end position="207"/>
    </location>
</feature>
<keyword evidence="1" id="KW-0436">Ligase</keyword>
<protein>
    <submittedName>
        <fullName evidence="5">Tubulin polyglutamylase TTLL4</fullName>
    </submittedName>
</protein>
<dbReference type="Pfam" id="PF03133">
    <property type="entry name" value="TTL"/>
    <property type="match status" value="1"/>
</dbReference>
<comment type="caution">
    <text evidence="5">The sequence shown here is derived from an EMBL/GenBank/DDBJ whole genome shotgun (WGS) entry which is preliminary data.</text>
</comment>
<dbReference type="GO" id="GO:0005524">
    <property type="term" value="F:ATP binding"/>
    <property type="evidence" value="ECO:0007669"/>
    <property type="project" value="UniProtKB-KW"/>
</dbReference>
<dbReference type="GO" id="GO:0036064">
    <property type="term" value="C:ciliary basal body"/>
    <property type="evidence" value="ECO:0007669"/>
    <property type="project" value="TreeGrafter"/>
</dbReference>
<keyword evidence="3" id="KW-0067">ATP-binding</keyword>
<evidence type="ECO:0000256" key="3">
    <source>
        <dbReference type="ARBA" id="ARBA00022840"/>
    </source>
</evidence>
<evidence type="ECO:0000256" key="1">
    <source>
        <dbReference type="ARBA" id="ARBA00022598"/>
    </source>
</evidence>
<dbReference type="GO" id="GO:0000226">
    <property type="term" value="P:microtubule cytoskeleton organization"/>
    <property type="evidence" value="ECO:0007669"/>
    <property type="project" value="TreeGrafter"/>
</dbReference>
<dbReference type="GO" id="GO:0070740">
    <property type="term" value="F:tubulin-glutamic acid ligase activity"/>
    <property type="evidence" value="ECO:0007669"/>
    <property type="project" value="TreeGrafter"/>
</dbReference>
<organism evidence="5 6">
    <name type="scientific">Frankliniella fusca</name>
    <dbReference type="NCBI Taxonomy" id="407009"/>
    <lineage>
        <taxon>Eukaryota</taxon>
        <taxon>Metazoa</taxon>
        <taxon>Ecdysozoa</taxon>
        <taxon>Arthropoda</taxon>
        <taxon>Hexapoda</taxon>
        <taxon>Insecta</taxon>
        <taxon>Pterygota</taxon>
        <taxon>Neoptera</taxon>
        <taxon>Paraneoptera</taxon>
        <taxon>Thysanoptera</taxon>
        <taxon>Terebrantia</taxon>
        <taxon>Thripoidea</taxon>
        <taxon>Thripidae</taxon>
        <taxon>Frankliniella</taxon>
    </lineage>
</organism>
<keyword evidence="6" id="KW-1185">Reference proteome</keyword>
<proteinExistence type="predicted"/>
<dbReference type="Gene3D" id="3.30.470.20">
    <property type="entry name" value="ATP-grasp fold, B domain"/>
    <property type="match status" value="1"/>
</dbReference>
<evidence type="ECO:0000313" key="5">
    <source>
        <dbReference type="EMBL" id="KAK3923666.1"/>
    </source>
</evidence>
<dbReference type="SUPFAM" id="SSF56059">
    <property type="entry name" value="Glutathione synthetase ATP-binding domain-like"/>
    <property type="match status" value="1"/>
</dbReference>
<feature type="compositionally biased region" description="Basic and acidic residues" evidence="4">
    <location>
        <begin position="220"/>
        <end position="235"/>
    </location>
</feature>
<name>A0AAE1HLQ3_9NEOP</name>
<gene>
    <name evidence="5" type="ORF">KUF71_002075</name>
</gene>
<dbReference type="EMBL" id="JAHWGI010001149">
    <property type="protein sequence ID" value="KAK3923666.1"/>
    <property type="molecule type" value="Genomic_DNA"/>
</dbReference>
<dbReference type="PROSITE" id="PS51221">
    <property type="entry name" value="TTL"/>
    <property type="match status" value="1"/>
</dbReference>
<feature type="compositionally biased region" description="Polar residues" evidence="4">
    <location>
        <begin position="255"/>
        <end position="273"/>
    </location>
</feature>
<reference evidence="5" key="2">
    <citation type="journal article" date="2023" name="BMC Genomics">
        <title>Pest status, molecular evolution, and epigenetic factors derived from the genome assembly of Frankliniella fusca, a thysanopteran phytovirus vector.</title>
        <authorList>
            <person name="Catto M.A."/>
            <person name="Labadie P.E."/>
            <person name="Jacobson A.L."/>
            <person name="Kennedy G.G."/>
            <person name="Srinivasan R."/>
            <person name="Hunt B.G."/>
        </authorList>
    </citation>
    <scope>NUCLEOTIDE SEQUENCE</scope>
    <source>
        <strain evidence="5">PL_HMW_Pooled</strain>
    </source>
</reference>
<dbReference type="AlphaFoldDB" id="A0AAE1HLQ3"/>
<sequence length="948" mass="107919">MNYAGSQHGRRRCKSEGIDVVSATNAHYEQSYCAETQRPLSRLRPQVVKARDVYQLQEGESSLNKVRFPSPGRKPFQSVNATDLQYLNGSLTRDWNAQAYKTAGKPRLKAQQASKWLHDSTDFMDGCTNGHLENGNYSPPSPKIGLAPKNEIGFGGFHRSVHQTMEATPHPEERYLQEIETLRSKLHGLEHLRGLSDNKRARERSDSELSSATTSPPDPRYNHHRIEKEVKRARDFGNSPPKSQLLPSQLPGNGKESNFQVCPQNDSNKSSNLTEKDGKAGKEAKEIATPSKSDVKVKKVREYPGPHSLDGLRPSLFPHVPPYIRFSLHDQKGPALPPVIQRNLKWNLSTITPLVVRRTVLNSGFRLIRKSNEWTGTWGKHMKSINFKVLKDYQKINHFPGTFQIGRKDRLWRNLFRLMAKFGKKEFGFIPRTYVLPQDSKMLRAAWERSNGKEAWIIKPPASARGTGIKVIHRWGQIPKKRPLVVQKYVDRPYLINGCKFDLRLYILVTSMHPLRIYLYDDGLVRFASVKYSEDPASLADRYMHLTNYSINKLSSHYTHNEDESACKGHKWTIKSLWKYLEKFNIDVDLLWQRLIDLAVKTVISGESSINQLTRAHVNSRYCCYEIFGLDVLLDQDLKPWLLEVNISPSLHSSSPLDLAVKGPMVRDLMNMAGHQIPCKLSPSQQEELSQQYNRPDLPSLCLDKRLYTVVLSAEERNKHILHQSANCREEYLPSILNDLTADDVRHLIQYEDELTQCGRFQKIFPTTSSHTYHQFFEAPRYYNMLFDAWETKYHNNRRDGIQRLQELCEQKLHLQIPAPSTKAKCCTNPPNMEPGMRAPVEAGISSSNSSVDTLAKTAKKRLMSSKEGSPILPQSPRNSSLYLWSSARIKLSAARLRSHKLLTQKNRPLSYLSRLSCGDSSSKSHTSISEPVLKESLVSVAAPAAGS</sequence>
<feature type="region of interest" description="Disordered" evidence="4">
    <location>
        <begin position="190"/>
        <end position="293"/>
    </location>
</feature>
<dbReference type="InterPro" id="IPR004344">
    <property type="entry name" value="TTL/TTLL_fam"/>
</dbReference>
<dbReference type="GO" id="GO:0015631">
    <property type="term" value="F:tubulin binding"/>
    <property type="evidence" value="ECO:0007669"/>
    <property type="project" value="TreeGrafter"/>
</dbReference>
<feature type="compositionally biased region" description="Basic and acidic residues" evidence="4">
    <location>
        <begin position="274"/>
        <end position="286"/>
    </location>
</feature>
<evidence type="ECO:0000256" key="2">
    <source>
        <dbReference type="ARBA" id="ARBA00022741"/>
    </source>
</evidence>
<dbReference type="PANTHER" id="PTHR12241">
    <property type="entry name" value="TUBULIN POLYGLUTAMYLASE"/>
    <property type="match status" value="1"/>
</dbReference>
<keyword evidence="2" id="KW-0547">Nucleotide-binding</keyword>
<evidence type="ECO:0000256" key="4">
    <source>
        <dbReference type="SAM" id="MobiDB-lite"/>
    </source>
</evidence>